<keyword evidence="2" id="KW-1185">Reference proteome</keyword>
<dbReference type="EMBL" id="MAPZ01000019">
    <property type="protein sequence ID" value="OBY10710.1"/>
    <property type="molecule type" value="Genomic_DNA"/>
</dbReference>
<gene>
    <name evidence="1" type="ORF">CP373A1_09390</name>
</gene>
<dbReference type="Gene3D" id="2.30.110.10">
    <property type="entry name" value="Electron Transport, Fmn-binding Protein, Chain A"/>
    <property type="match status" value="1"/>
</dbReference>
<name>A0A1B8RPH1_9CLOT</name>
<dbReference type="InterPro" id="IPR012349">
    <property type="entry name" value="Split_barrel_FMN-bd"/>
</dbReference>
<organism evidence="1 2">
    <name type="scientific">Clostridium paraputrificum</name>
    <dbReference type="NCBI Taxonomy" id="29363"/>
    <lineage>
        <taxon>Bacteria</taxon>
        <taxon>Bacillati</taxon>
        <taxon>Bacillota</taxon>
        <taxon>Clostridia</taxon>
        <taxon>Eubacteriales</taxon>
        <taxon>Clostridiaceae</taxon>
        <taxon>Clostridium</taxon>
    </lineage>
</organism>
<accession>A0A1B8RPH1</accession>
<reference evidence="1 2" key="1">
    <citation type="submission" date="2016-06" db="EMBL/GenBank/DDBJ databases">
        <authorList>
            <person name="Kjaerup R.B."/>
            <person name="Dalgaard T.S."/>
            <person name="Juul-Madsen H.R."/>
        </authorList>
    </citation>
    <scope>NUCLEOTIDE SEQUENCE [LARGE SCALE GENOMIC DNA]</scope>
    <source>
        <strain evidence="1 2">373-A1</strain>
    </source>
</reference>
<dbReference type="RefSeq" id="WP_065254528.1">
    <property type="nucleotide sequence ID" value="NZ_JADNCW010000005.1"/>
</dbReference>
<evidence type="ECO:0000313" key="2">
    <source>
        <dbReference type="Proteomes" id="UP000092714"/>
    </source>
</evidence>
<comment type="caution">
    <text evidence="1">The sequence shown here is derived from an EMBL/GenBank/DDBJ whole genome shotgun (WGS) entry which is preliminary data.</text>
</comment>
<proteinExistence type="predicted"/>
<dbReference type="eggNOG" id="COG3871">
    <property type="taxonomic scope" value="Bacteria"/>
</dbReference>
<sequence>MRINYENAKSEIISTLEKNRNWVLSTSYKDKVSSRTMSIINNGLDIYFQTNKCYLKYDEISNNNNVSLCFNNISIEGIAEEIGNWKDPKNTELMNLYKSVHPSSFDAYGLLDGQVVYKVIPTKIKVWKYVDGKPLREFLYIKEGIAEQLDFM</sequence>
<evidence type="ECO:0000313" key="1">
    <source>
        <dbReference type="EMBL" id="OBY10710.1"/>
    </source>
</evidence>
<dbReference type="Proteomes" id="UP000092714">
    <property type="component" value="Unassembled WGS sequence"/>
</dbReference>
<protein>
    <submittedName>
        <fullName evidence="1">Uncharacterized protein</fullName>
    </submittedName>
</protein>
<dbReference type="SUPFAM" id="SSF50475">
    <property type="entry name" value="FMN-binding split barrel"/>
    <property type="match status" value="1"/>
</dbReference>
<dbReference type="AlphaFoldDB" id="A0A1B8RPH1"/>